<reference evidence="2" key="1">
    <citation type="submission" date="2017-04" db="EMBL/GenBank/DDBJ databases">
        <title>Genome evolution of the luminous symbionts of deep sea anglerfish.</title>
        <authorList>
            <person name="Hendry T.A."/>
        </authorList>
    </citation>
    <scope>NUCLEOTIDE SEQUENCE [LARGE SCALE GENOMIC DNA]</scope>
</reference>
<evidence type="ECO:0000313" key="1">
    <source>
        <dbReference type="EMBL" id="PCS23389.1"/>
    </source>
</evidence>
<organism evidence="1 2">
    <name type="scientific">Candidatus Enterovibrio escicola</name>
    <dbReference type="NCBI Taxonomy" id="1927127"/>
    <lineage>
        <taxon>Bacteria</taxon>
        <taxon>Pseudomonadati</taxon>
        <taxon>Pseudomonadota</taxon>
        <taxon>Gammaproteobacteria</taxon>
        <taxon>Vibrionales</taxon>
        <taxon>Vibrionaceae</taxon>
        <taxon>Enterovibrio</taxon>
    </lineage>
</organism>
<dbReference type="AlphaFoldDB" id="A0A2A5T5C1"/>
<gene>
    <name evidence="1" type="ORF">BTN49_0986</name>
</gene>
<sequence>MVSIPDDTLVFDRFLYQQERHLTATLAVMITMQKQVFYTKKYLLNT</sequence>
<keyword evidence="2" id="KW-1185">Reference proteome</keyword>
<dbReference type="EMBL" id="NBYY01000010">
    <property type="protein sequence ID" value="PCS23389.1"/>
    <property type="molecule type" value="Genomic_DNA"/>
</dbReference>
<accession>A0A2A5T5C1</accession>
<name>A0A2A5T5C1_9GAMM</name>
<protein>
    <submittedName>
        <fullName evidence="1">Uncharacterized protein</fullName>
    </submittedName>
</protein>
<dbReference type="Proteomes" id="UP000219020">
    <property type="component" value="Unassembled WGS sequence"/>
</dbReference>
<proteinExistence type="predicted"/>
<comment type="caution">
    <text evidence="1">The sequence shown here is derived from an EMBL/GenBank/DDBJ whole genome shotgun (WGS) entry which is preliminary data.</text>
</comment>
<evidence type="ECO:0000313" key="2">
    <source>
        <dbReference type="Proteomes" id="UP000219020"/>
    </source>
</evidence>